<keyword evidence="3" id="KW-1185">Reference proteome</keyword>
<comment type="caution">
    <text evidence="2">The sequence shown here is derived from an EMBL/GenBank/DDBJ whole genome shotgun (WGS) entry which is preliminary data.</text>
</comment>
<evidence type="ECO:0000259" key="1">
    <source>
        <dbReference type="PROSITE" id="PS51819"/>
    </source>
</evidence>
<reference evidence="2 3" key="1">
    <citation type="submission" date="2023-09" db="EMBL/GenBank/DDBJ databases">
        <title>Whole genome shotgun sequencing (WGS) of Bosea sp. ZW T0_25, isolated from stored onions (Allium cepa).</title>
        <authorList>
            <person name="Stoll D.A."/>
            <person name="Huch M."/>
        </authorList>
    </citation>
    <scope>NUCLEOTIDE SEQUENCE [LARGE SCALE GENOMIC DNA]</scope>
    <source>
        <strain evidence="2 3">ZW T0_25</strain>
    </source>
</reference>
<keyword evidence="2" id="KW-0456">Lyase</keyword>
<dbReference type="PROSITE" id="PS51819">
    <property type="entry name" value="VOC"/>
    <property type="match status" value="1"/>
</dbReference>
<dbReference type="InterPro" id="IPR037523">
    <property type="entry name" value="VOC_core"/>
</dbReference>
<protein>
    <submittedName>
        <fullName evidence="2">Lactoylglutathione lyase</fullName>
    </submittedName>
</protein>
<feature type="domain" description="VOC" evidence="1">
    <location>
        <begin position="3"/>
        <end position="128"/>
    </location>
</feature>
<dbReference type="SUPFAM" id="SSF54593">
    <property type="entry name" value="Glyoxalase/Bleomycin resistance protein/Dihydroxybiphenyl dioxygenase"/>
    <property type="match status" value="1"/>
</dbReference>
<proteinExistence type="predicted"/>
<gene>
    <name evidence="2" type="ORF">RKE40_02670</name>
</gene>
<dbReference type="GO" id="GO:0016829">
    <property type="term" value="F:lyase activity"/>
    <property type="evidence" value="ECO:0007669"/>
    <property type="project" value="UniProtKB-KW"/>
</dbReference>
<dbReference type="PANTHER" id="PTHR36503:SF2">
    <property type="entry name" value="BLR2408 PROTEIN"/>
    <property type="match status" value="1"/>
</dbReference>
<dbReference type="RefSeq" id="WP_316016694.1">
    <property type="nucleotide sequence ID" value="NZ_JAWDID010000002.1"/>
</dbReference>
<dbReference type="InterPro" id="IPR029068">
    <property type="entry name" value="Glyas_Bleomycin-R_OHBP_Dase"/>
</dbReference>
<accession>A0ABU3S216</accession>
<dbReference type="InterPro" id="IPR004360">
    <property type="entry name" value="Glyas_Fos-R_dOase_dom"/>
</dbReference>
<evidence type="ECO:0000313" key="3">
    <source>
        <dbReference type="Proteomes" id="UP001254257"/>
    </source>
</evidence>
<sequence>MPKTIYVNLPVKDLAAATRFYEAIGCEKNERFSDHQASSMVWSDTITFHLLSQAYFSTFTPKRIADAHATSEMLLALARDSREQVDAIVVAAATAGGKADIRAPQDMGWLYTRAFEDPDGHVFEAISADMAAAPAEMTE</sequence>
<dbReference type="EMBL" id="JAWDID010000002">
    <property type="protein sequence ID" value="MDU0338762.1"/>
    <property type="molecule type" value="Genomic_DNA"/>
</dbReference>
<name>A0ABU3S216_9HYPH</name>
<dbReference type="Gene3D" id="3.10.180.10">
    <property type="entry name" value="2,3-Dihydroxybiphenyl 1,2-Dioxygenase, domain 1"/>
    <property type="match status" value="1"/>
</dbReference>
<dbReference type="PANTHER" id="PTHR36503">
    <property type="entry name" value="BLR2520 PROTEIN"/>
    <property type="match status" value="1"/>
</dbReference>
<evidence type="ECO:0000313" key="2">
    <source>
        <dbReference type="EMBL" id="MDU0338762.1"/>
    </source>
</evidence>
<organism evidence="2 3">
    <name type="scientific">Bosea rubneri</name>
    <dbReference type="NCBI Taxonomy" id="3075434"/>
    <lineage>
        <taxon>Bacteria</taxon>
        <taxon>Pseudomonadati</taxon>
        <taxon>Pseudomonadota</taxon>
        <taxon>Alphaproteobacteria</taxon>
        <taxon>Hyphomicrobiales</taxon>
        <taxon>Boseaceae</taxon>
        <taxon>Bosea</taxon>
    </lineage>
</organism>
<dbReference type="Pfam" id="PF00903">
    <property type="entry name" value="Glyoxalase"/>
    <property type="match status" value="1"/>
</dbReference>
<dbReference type="Proteomes" id="UP001254257">
    <property type="component" value="Unassembled WGS sequence"/>
</dbReference>